<reference evidence="2 3" key="1">
    <citation type="journal article" date="2015" name="Fungal Genet. Biol.">
        <title>Evolution of novel wood decay mechanisms in Agaricales revealed by the genome sequences of Fistulina hepatica and Cylindrobasidium torrendii.</title>
        <authorList>
            <person name="Floudas D."/>
            <person name="Held B.W."/>
            <person name="Riley R."/>
            <person name="Nagy L.G."/>
            <person name="Koehler G."/>
            <person name="Ransdell A.S."/>
            <person name="Younus H."/>
            <person name="Chow J."/>
            <person name="Chiniquy J."/>
            <person name="Lipzen A."/>
            <person name="Tritt A."/>
            <person name="Sun H."/>
            <person name="Haridas S."/>
            <person name="LaButti K."/>
            <person name="Ohm R.A."/>
            <person name="Kues U."/>
            <person name="Blanchette R.A."/>
            <person name="Grigoriev I.V."/>
            <person name="Minto R.E."/>
            <person name="Hibbett D.S."/>
        </authorList>
    </citation>
    <scope>NUCLEOTIDE SEQUENCE [LARGE SCALE GENOMIC DNA]</scope>
    <source>
        <strain evidence="2 3">FP15055 ss-10</strain>
    </source>
</reference>
<feature type="compositionally biased region" description="Polar residues" evidence="1">
    <location>
        <begin position="248"/>
        <end position="257"/>
    </location>
</feature>
<dbReference type="STRING" id="1314674.A0A0D7BRS2"/>
<dbReference type="OrthoDB" id="2333993at2759"/>
<evidence type="ECO:0000256" key="1">
    <source>
        <dbReference type="SAM" id="MobiDB-lite"/>
    </source>
</evidence>
<keyword evidence="3" id="KW-1185">Reference proteome</keyword>
<feature type="compositionally biased region" description="Acidic residues" evidence="1">
    <location>
        <begin position="284"/>
        <end position="294"/>
    </location>
</feature>
<dbReference type="Proteomes" id="UP000054007">
    <property type="component" value="Unassembled WGS sequence"/>
</dbReference>
<feature type="compositionally biased region" description="Basic and acidic residues" evidence="1">
    <location>
        <begin position="272"/>
        <end position="281"/>
    </location>
</feature>
<feature type="region of interest" description="Disordered" evidence="1">
    <location>
        <begin position="208"/>
        <end position="353"/>
    </location>
</feature>
<dbReference type="AlphaFoldDB" id="A0A0D7BRS2"/>
<protein>
    <submittedName>
        <fullName evidence="2">Uncharacterized protein</fullName>
    </submittedName>
</protein>
<evidence type="ECO:0000313" key="2">
    <source>
        <dbReference type="EMBL" id="KIY72864.1"/>
    </source>
</evidence>
<dbReference type="EMBL" id="KN880440">
    <property type="protein sequence ID" value="KIY72864.1"/>
    <property type="molecule type" value="Genomic_DNA"/>
</dbReference>
<accession>A0A0D7BRS2</accession>
<feature type="compositionally biased region" description="Low complexity" evidence="1">
    <location>
        <begin position="301"/>
        <end position="313"/>
    </location>
</feature>
<name>A0A0D7BRS2_9AGAR</name>
<evidence type="ECO:0000313" key="3">
    <source>
        <dbReference type="Proteomes" id="UP000054007"/>
    </source>
</evidence>
<feature type="compositionally biased region" description="Basic and acidic residues" evidence="1">
    <location>
        <begin position="211"/>
        <end position="232"/>
    </location>
</feature>
<feature type="region of interest" description="Disordered" evidence="1">
    <location>
        <begin position="40"/>
        <end position="86"/>
    </location>
</feature>
<gene>
    <name evidence="2" type="ORF">CYLTODRAFT_486098</name>
</gene>
<sequence length="545" mass="59117">MSDSPALSAALPAIPTPSAFSLTASAIRATLKRSFTDLDLHPAEDSFNPRPYAPARTSSESASRLRVSHRAGRPVAPPTTSQDVSEEDPDVIIIHPPFVTFPNAHQAPDGLTYGVLAANPDWFLDSKDFILLDNLNPNPNAIAYPAFLEPPRGWCPTKKRDAKTVKAGEACPEGDELKLRCTFCRRGYSGVNAKSMWRRHVFEKHKVAMSNRRDGGAEIRPRGRGATKENRKPASRAQEGRPAFAEIATQSTLTNAPITFEAKSTGRKRKADKSPEPEHLSGLESEEGELDAEPEPVPILSSSCDVSFSSDASTPPPSTPLRGEVDSVAITTTESPYDPTATPAFIHSSPKAPSAWRFPSPAFPLVSLQRQLSLGALTRPSPLGKASPLFTSPLRRGRYQATPLKSMMTSSSPVAFSPSPLSRLSSREQLDDFDHGDIPANWSLFRSPAFALPIDEPSAKEDSPVIRSQPLPEESPVSLLEPFHLNAMHSTPDTSSQSDINLITSHLLSPIAASRKRIRATDDDDAGMDDWVPSSPTAHKRRKVA</sequence>
<organism evidence="2 3">
    <name type="scientific">Cylindrobasidium torrendii FP15055 ss-10</name>
    <dbReference type="NCBI Taxonomy" id="1314674"/>
    <lineage>
        <taxon>Eukaryota</taxon>
        <taxon>Fungi</taxon>
        <taxon>Dikarya</taxon>
        <taxon>Basidiomycota</taxon>
        <taxon>Agaricomycotina</taxon>
        <taxon>Agaricomycetes</taxon>
        <taxon>Agaricomycetidae</taxon>
        <taxon>Agaricales</taxon>
        <taxon>Marasmiineae</taxon>
        <taxon>Physalacriaceae</taxon>
        <taxon>Cylindrobasidium</taxon>
    </lineage>
</organism>
<proteinExistence type="predicted"/>
<feature type="region of interest" description="Disordered" evidence="1">
    <location>
        <begin position="519"/>
        <end position="545"/>
    </location>
</feature>